<feature type="transmembrane region" description="Helical" evidence="8">
    <location>
        <begin position="94"/>
        <end position="116"/>
    </location>
</feature>
<evidence type="ECO:0000313" key="10">
    <source>
        <dbReference type="Proteomes" id="UP001608902"/>
    </source>
</evidence>
<keyword evidence="5 8" id="KW-1133">Transmembrane helix</keyword>
<keyword evidence="6 8" id="KW-0472">Membrane</keyword>
<dbReference type="GO" id="GO:0016020">
    <property type="term" value="C:membrane"/>
    <property type="evidence" value="ECO:0007669"/>
    <property type="project" value="UniProtKB-SubCell"/>
</dbReference>
<dbReference type="GO" id="GO:0015293">
    <property type="term" value="F:symporter activity"/>
    <property type="evidence" value="ECO:0007669"/>
    <property type="project" value="UniProtKB-KW"/>
</dbReference>
<feature type="transmembrane region" description="Helical" evidence="8">
    <location>
        <begin position="190"/>
        <end position="214"/>
    </location>
</feature>
<evidence type="ECO:0000256" key="4">
    <source>
        <dbReference type="ARBA" id="ARBA00022847"/>
    </source>
</evidence>
<dbReference type="AlphaFoldDB" id="A0ABD6ENL3"/>
<dbReference type="EMBL" id="JBGFUD010006080">
    <property type="protein sequence ID" value="MFH4980787.1"/>
    <property type="molecule type" value="Genomic_DNA"/>
</dbReference>
<evidence type="ECO:0000256" key="1">
    <source>
        <dbReference type="ARBA" id="ARBA00004141"/>
    </source>
</evidence>
<keyword evidence="2" id="KW-0813">Transport</keyword>
<feature type="transmembrane region" description="Helical" evidence="8">
    <location>
        <begin position="262"/>
        <end position="290"/>
    </location>
</feature>
<feature type="transmembrane region" description="Helical" evidence="8">
    <location>
        <begin position="226"/>
        <end position="247"/>
    </location>
</feature>
<evidence type="ECO:0000313" key="9">
    <source>
        <dbReference type="EMBL" id="MFH4980787.1"/>
    </source>
</evidence>
<dbReference type="PANTHER" id="PTHR45757:SF23">
    <property type="entry name" value="MAJOR FACILITATOR SUPERFAMILY (MFS) PROFILE DOMAIN-CONTAINING PROTEIN"/>
    <property type="match status" value="1"/>
</dbReference>
<evidence type="ECO:0000256" key="6">
    <source>
        <dbReference type="ARBA" id="ARBA00023136"/>
    </source>
</evidence>
<dbReference type="Pfam" id="PF07690">
    <property type="entry name" value="MFS_1"/>
    <property type="match status" value="1"/>
</dbReference>
<dbReference type="PANTHER" id="PTHR45757">
    <property type="entry name" value="PROTEIN CBG23364-RELATED"/>
    <property type="match status" value="1"/>
</dbReference>
<evidence type="ECO:0000256" key="2">
    <source>
        <dbReference type="ARBA" id="ARBA00022448"/>
    </source>
</evidence>
<name>A0ABD6ENL3_9BILA</name>
<dbReference type="InterPro" id="IPR011701">
    <property type="entry name" value="MFS"/>
</dbReference>
<dbReference type="Proteomes" id="UP001608902">
    <property type="component" value="Unassembled WGS sequence"/>
</dbReference>
<keyword evidence="10" id="KW-1185">Reference proteome</keyword>
<feature type="transmembrane region" description="Helical" evidence="8">
    <location>
        <begin position="136"/>
        <end position="154"/>
    </location>
</feature>
<protein>
    <submittedName>
        <fullName evidence="9">Uncharacterized protein</fullName>
    </submittedName>
</protein>
<feature type="transmembrane region" description="Helical" evidence="8">
    <location>
        <begin position="166"/>
        <end position="184"/>
    </location>
</feature>
<comment type="caution">
    <text evidence="9">The sequence shown here is derived from an EMBL/GenBank/DDBJ whole genome shotgun (WGS) entry which is preliminary data.</text>
</comment>
<keyword evidence="4" id="KW-0769">Symport</keyword>
<evidence type="ECO:0000256" key="3">
    <source>
        <dbReference type="ARBA" id="ARBA00022692"/>
    </source>
</evidence>
<evidence type="ECO:0000256" key="8">
    <source>
        <dbReference type="SAM" id="Phobius"/>
    </source>
</evidence>
<dbReference type="InterPro" id="IPR036259">
    <property type="entry name" value="MFS_trans_sf"/>
</dbReference>
<comment type="subcellular location">
    <subcellularLocation>
        <location evidence="1">Membrane</location>
        <topology evidence="1">Multi-pass membrane protein</topology>
    </subcellularLocation>
</comment>
<proteinExistence type="predicted"/>
<dbReference type="Gene3D" id="1.20.1250.20">
    <property type="entry name" value="MFS general substrate transporter like domains"/>
    <property type="match status" value="1"/>
</dbReference>
<organism evidence="9 10">
    <name type="scientific">Gnathostoma spinigerum</name>
    <dbReference type="NCBI Taxonomy" id="75299"/>
    <lineage>
        <taxon>Eukaryota</taxon>
        <taxon>Metazoa</taxon>
        <taxon>Ecdysozoa</taxon>
        <taxon>Nematoda</taxon>
        <taxon>Chromadorea</taxon>
        <taxon>Rhabditida</taxon>
        <taxon>Spirurina</taxon>
        <taxon>Gnathostomatomorpha</taxon>
        <taxon>Gnathostomatoidea</taxon>
        <taxon>Gnathostomatidae</taxon>
        <taxon>Gnathostoma</taxon>
    </lineage>
</organism>
<sequence>MFVSALVAHVQLAPAITMPVGGFLCNSLGWPSVYYSHGIVSLTLFSLFIVFYRNSPNKHPLVGNIELNKIALGKEPVTKSEQRQIPYLRILKTWAVWAVWIAAVGNFACVNLMFLYSPTYLNAVLGFHVQHTGISAAFPPLLQFCIKLCCGILSDRIRRTDETLKVKLFNTIAFCGSAACLIALGLVNPFYKSVCLGLLAISGGFLGLVTGGFFKSAPLIARHYASFVTGNVALGSTLTMLLIPFVVSNLAPDNVPTQWKRVFFLTAVVLIVTNIFFVIFGSAEMCSWAISQSAMNSKMNSTRFSTNSRILASQKPPTPPLSVANSKQ</sequence>
<evidence type="ECO:0000256" key="5">
    <source>
        <dbReference type="ARBA" id="ARBA00022989"/>
    </source>
</evidence>
<dbReference type="SUPFAM" id="SSF103473">
    <property type="entry name" value="MFS general substrate transporter"/>
    <property type="match status" value="1"/>
</dbReference>
<feature type="transmembrane region" description="Helical" evidence="8">
    <location>
        <begin position="33"/>
        <end position="52"/>
    </location>
</feature>
<reference evidence="9 10" key="1">
    <citation type="submission" date="2024-08" db="EMBL/GenBank/DDBJ databases">
        <title>Gnathostoma spinigerum genome.</title>
        <authorList>
            <person name="Gonzalez-Bertolin B."/>
            <person name="Monzon S."/>
            <person name="Zaballos A."/>
            <person name="Jimenez P."/>
            <person name="Dekumyoy P."/>
            <person name="Varona S."/>
            <person name="Cuesta I."/>
            <person name="Sumanam S."/>
            <person name="Adisakwattana P."/>
            <person name="Gasser R.B."/>
            <person name="Hernandez-Gonzalez A."/>
            <person name="Young N.D."/>
            <person name="Perteguer M.J."/>
        </authorList>
    </citation>
    <scope>NUCLEOTIDE SEQUENCE [LARGE SCALE GENOMIC DNA]</scope>
    <source>
        <strain evidence="9">AL3</strain>
        <tissue evidence="9">Liver</tissue>
    </source>
</reference>
<feature type="region of interest" description="Disordered" evidence="7">
    <location>
        <begin position="309"/>
        <end position="328"/>
    </location>
</feature>
<evidence type="ECO:0000256" key="7">
    <source>
        <dbReference type="SAM" id="MobiDB-lite"/>
    </source>
</evidence>
<accession>A0ABD6ENL3</accession>
<dbReference type="FunFam" id="1.20.1250.20:FF:000003">
    <property type="entry name" value="Solute carrier family 17 member 3"/>
    <property type="match status" value="1"/>
</dbReference>
<gene>
    <name evidence="9" type="ORF">AB6A40_007496</name>
</gene>
<keyword evidence="3 8" id="KW-0812">Transmembrane</keyword>